<evidence type="ECO:0000313" key="1">
    <source>
        <dbReference type="EMBL" id="BAN21379.1"/>
    </source>
</evidence>
<protein>
    <submittedName>
        <fullName evidence="1">Unkown protein</fullName>
    </submittedName>
</protein>
<sequence>MLALSVVTHLIQVPQIDVKVNRVNRTNICKNVYVLSVLIMDLASVHNLYTSTKFELDT</sequence>
<dbReference type="AlphaFoldDB" id="R4WE72"/>
<dbReference type="EMBL" id="AK418164">
    <property type="protein sequence ID" value="BAN21379.1"/>
    <property type="molecule type" value="mRNA"/>
</dbReference>
<reference evidence="1" key="1">
    <citation type="journal article" date="2013" name="PLoS ONE">
        <title>Gene expression in gut symbiotic organ of stinkbug affected by extracellular bacterial symbiont.</title>
        <authorList>
            <person name="Futahashi R."/>
            <person name="Tanaka K."/>
            <person name="Tanahashi M."/>
            <person name="Nikoh N."/>
            <person name="Kikuchi Y."/>
            <person name="Lee B.L."/>
            <person name="Fukatsu T."/>
        </authorList>
    </citation>
    <scope>NUCLEOTIDE SEQUENCE</scope>
    <source>
        <tissue evidence="1">Midgut</tissue>
    </source>
</reference>
<organism evidence="1">
    <name type="scientific">Riptortus pedestris</name>
    <name type="common">Bean bug</name>
    <dbReference type="NCBI Taxonomy" id="329032"/>
    <lineage>
        <taxon>Eukaryota</taxon>
        <taxon>Metazoa</taxon>
        <taxon>Ecdysozoa</taxon>
        <taxon>Arthropoda</taxon>
        <taxon>Hexapoda</taxon>
        <taxon>Insecta</taxon>
        <taxon>Pterygota</taxon>
        <taxon>Neoptera</taxon>
        <taxon>Paraneoptera</taxon>
        <taxon>Hemiptera</taxon>
        <taxon>Heteroptera</taxon>
        <taxon>Panheteroptera</taxon>
        <taxon>Pentatomomorpha</taxon>
        <taxon>Coreoidea</taxon>
        <taxon>Alydidae</taxon>
        <taxon>Riptortus</taxon>
    </lineage>
</organism>
<name>R4WE72_RIPPE</name>
<accession>R4WE72</accession>
<proteinExistence type="evidence at transcript level"/>